<keyword evidence="2" id="KW-1185">Reference proteome</keyword>
<sequence length="51" mass="5961">MNINEDIKQIKIGILRASAIRIFVLKWLLENITAWSNFKEDTESVTVNREV</sequence>
<dbReference type="Proteomes" id="UP001060261">
    <property type="component" value="Chromosome"/>
</dbReference>
<accession>A0ABY5YDJ2</accession>
<gene>
    <name evidence="1" type="ORF">N0D28_10090</name>
</gene>
<organism evidence="1 2">
    <name type="scientific">Deinococcus rubellus</name>
    <dbReference type="NCBI Taxonomy" id="1889240"/>
    <lineage>
        <taxon>Bacteria</taxon>
        <taxon>Thermotogati</taxon>
        <taxon>Deinococcota</taxon>
        <taxon>Deinococci</taxon>
        <taxon>Deinococcales</taxon>
        <taxon>Deinococcaceae</taxon>
        <taxon>Deinococcus</taxon>
    </lineage>
</organism>
<name>A0ABY5YDJ2_9DEIO</name>
<protein>
    <submittedName>
        <fullName evidence="1">Uncharacterized protein</fullName>
    </submittedName>
</protein>
<reference evidence="1" key="1">
    <citation type="submission" date="2022-09" db="EMBL/GenBank/DDBJ databases">
        <title>genome sequence of Deinococcus rubellus.</title>
        <authorList>
            <person name="Srinivasan S."/>
        </authorList>
    </citation>
    <scope>NUCLEOTIDE SEQUENCE</scope>
    <source>
        <strain evidence="1">Ant6</strain>
    </source>
</reference>
<dbReference type="EMBL" id="CP104213">
    <property type="protein sequence ID" value="UWX63109.1"/>
    <property type="molecule type" value="Genomic_DNA"/>
</dbReference>
<evidence type="ECO:0000313" key="2">
    <source>
        <dbReference type="Proteomes" id="UP001060261"/>
    </source>
</evidence>
<proteinExistence type="predicted"/>
<evidence type="ECO:0000313" key="1">
    <source>
        <dbReference type="EMBL" id="UWX63109.1"/>
    </source>
</evidence>